<dbReference type="Proteomes" id="UP000075288">
    <property type="component" value="Unassembled WGS sequence"/>
</dbReference>
<name>A0A150JRK8_HEYCO</name>
<gene>
    <name evidence="2" type="ORF">B4098_0085</name>
    <name evidence="3" type="ORF">B4099_0076</name>
</gene>
<dbReference type="Proteomes" id="UP000075304">
    <property type="component" value="Unassembled WGS sequence"/>
</dbReference>
<comment type="caution">
    <text evidence="2">The sequence shown here is derived from an EMBL/GenBank/DDBJ whole genome shotgun (WGS) entry which is preliminary data.</text>
</comment>
<sequence length="64" mass="7057">MLTGMRVFTGAWKVPAPKDLCHTAGKTGFTRALKGDTKPVFHTPQNQMAGPFKNRTTQTHPFSL</sequence>
<dbReference type="PATRIC" id="fig|1398.25.peg.116"/>
<dbReference type="EMBL" id="LQYG01000107">
    <property type="protein sequence ID" value="KYC59711.1"/>
    <property type="molecule type" value="Genomic_DNA"/>
</dbReference>
<evidence type="ECO:0000256" key="1">
    <source>
        <dbReference type="SAM" id="MobiDB-lite"/>
    </source>
</evidence>
<evidence type="ECO:0000313" key="4">
    <source>
        <dbReference type="Proteomes" id="UP000075288"/>
    </source>
</evidence>
<evidence type="ECO:0000313" key="3">
    <source>
        <dbReference type="EMBL" id="KYC66112.1"/>
    </source>
</evidence>
<accession>A0A150JRK8</accession>
<feature type="compositionally biased region" description="Polar residues" evidence="1">
    <location>
        <begin position="43"/>
        <end position="64"/>
    </location>
</feature>
<protein>
    <submittedName>
        <fullName evidence="2">Uncharacterized protein</fullName>
    </submittedName>
</protein>
<organism evidence="2 4">
    <name type="scientific">Heyndrickxia coagulans</name>
    <name type="common">Weizmannia coagulans</name>
    <dbReference type="NCBI Taxonomy" id="1398"/>
    <lineage>
        <taxon>Bacteria</taxon>
        <taxon>Bacillati</taxon>
        <taxon>Bacillota</taxon>
        <taxon>Bacilli</taxon>
        <taxon>Bacillales</taxon>
        <taxon>Bacillaceae</taxon>
        <taxon>Heyndrickxia</taxon>
    </lineage>
</organism>
<evidence type="ECO:0000313" key="5">
    <source>
        <dbReference type="Proteomes" id="UP000075304"/>
    </source>
</evidence>
<proteinExistence type="predicted"/>
<reference evidence="4 5" key="1">
    <citation type="submission" date="2016-01" db="EMBL/GenBank/DDBJ databases">
        <title>Genome Sequences of Twelve Sporeforming Bacillus Species Isolated from Foods.</title>
        <authorList>
            <person name="Berendsen E.M."/>
            <person name="Wells-Bennik M.H."/>
            <person name="Krawcyk A.O."/>
            <person name="De Jong A."/>
            <person name="Holsappel S."/>
            <person name="Eijlander R.T."/>
            <person name="Kuipers O.P."/>
        </authorList>
    </citation>
    <scope>NUCLEOTIDE SEQUENCE [LARGE SCALE GENOMIC DNA]</scope>
    <source>
        <strain evidence="2 4">B4098</strain>
        <strain evidence="3 5">B4099</strain>
    </source>
</reference>
<dbReference type="AlphaFoldDB" id="A0A150JRK8"/>
<dbReference type="EMBL" id="LQYI01000083">
    <property type="protein sequence ID" value="KYC66112.1"/>
    <property type="molecule type" value="Genomic_DNA"/>
</dbReference>
<evidence type="ECO:0000313" key="2">
    <source>
        <dbReference type="EMBL" id="KYC59711.1"/>
    </source>
</evidence>
<feature type="region of interest" description="Disordered" evidence="1">
    <location>
        <begin position="35"/>
        <end position="64"/>
    </location>
</feature>